<protein>
    <submittedName>
        <fullName evidence="1">Uncharacterized protein</fullName>
    </submittedName>
</protein>
<organism evidence="1 2">
    <name type="scientific">Roseovarius marisflavi</name>
    <dbReference type="NCBI Taxonomy" id="1054996"/>
    <lineage>
        <taxon>Bacteria</taxon>
        <taxon>Pseudomonadati</taxon>
        <taxon>Pseudomonadota</taxon>
        <taxon>Alphaproteobacteria</taxon>
        <taxon>Rhodobacterales</taxon>
        <taxon>Roseobacteraceae</taxon>
        <taxon>Roseovarius</taxon>
    </lineage>
</organism>
<proteinExistence type="predicted"/>
<dbReference type="AlphaFoldDB" id="A0A1M7DSW1"/>
<accession>A0A1M7DSW1</accession>
<name>A0A1M7DSW1_9RHOB</name>
<evidence type="ECO:0000313" key="2">
    <source>
        <dbReference type="Proteomes" id="UP000184191"/>
    </source>
</evidence>
<evidence type="ECO:0000313" key="1">
    <source>
        <dbReference type="EMBL" id="SHL82585.1"/>
    </source>
</evidence>
<dbReference type="OrthoDB" id="7844194at2"/>
<dbReference type="Proteomes" id="UP000184191">
    <property type="component" value="Unassembled WGS sequence"/>
</dbReference>
<sequence length="83" mass="9413">MDMEHYFGRDDDGAYKTRILGILTAVPGKPRRFMIKIICDIRPDGTRGTRKTDSGQFNSNGLVELRDNDNLVGLIRNQGEICR</sequence>
<reference evidence="2" key="1">
    <citation type="submission" date="2016-11" db="EMBL/GenBank/DDBJ databases">
        <authorList>
            <person name="Varghese N."/>
            <person name="Submissions S."/>
        </authorList>
    </citation>
    <scope>NUCLEOTIDE SEQUENCE [LARGE SCALE GENOMIC DNA]</scope>
    <source>
        <strain evidence="2">DSM 29327</strain>
    </source>
</reference>
<gene>
    <name evidence="1" type="ORF">SAMN05444414_1508</name>
</gene>
<dbReference type="RefSeq" id="WP_073201016.1">
    <property type="nucleotide sequence ID" value="NZ_FRBN01000050.1"/>
</dbReference>
<dbReference type="EMBL" id="FRBN01000050">
    <property type="protein sequence ID" value="SHL82585.1"/>
    <property type="molecule type" value="Genomic_DNA"/>
</dbReference>
<keyword evidence="2" id="KW-1185">Reference proteome</keyword>